<comment type="caution">
    <text evidence="1">The sequence shown here is derived from an EMBL/GenBank/DDBJ whole genome shotgun (WGS) entry which is preliminary data.</text>
</comment>
<evidence type="ECO:0000313" key="2">
    <source>
        <dbReference type="Proteomes" id="UP000805649"/>
    </source>
</evidence>
<organism evidence="1 2">
    <name type="scientific">Colletotrichum truncatum</name>
    <name type="common">Anthracnose fungus</name>
    <name type="synonym">Colletotrichum capsici</name>
    <dbReference type="NCBI Taxonomy" id="5467"/>
    <lineage>
        <taxon>Eukaryota</taxon>
        <taxon>Fungi</taxon>
        <taxon>Dikarya</taxon>
        <taxon>Ascomycota</taxon>
        <taxon>Pezizomycotina</taxon>
        <taxon>Sordariomycetes</taxon>
        <taxon>Hypocreomycetidae</taxon>
        <taxon>Glomerellales</taxon>
        <taxon>Glomerellaceae</taxon>
        <taxon>Colletotrichum</taxon>
        <taxon>Colletotrichum truncatum species complex</taxon>
    </lineage>
</organism>
<name>A0ACC3Z1W7_COLTU</name>
<protein>
    <submittedName>
        <fullName evidence="1">Ankyrin repeat protein</fullName>
    </submittedName>
</protein>
<gene>
    <name evidence="1" type="ORF">CTRU02_207795</name>
</gene>
<dbReference type="EMBL" id="VUJX02000004">
    <property type="protein sequence ID" value="KAL0938064.1"/>
    <property type="molecule type" value="Genomic_DNA"/>
</dbReference>
<evidence type="ECO:0000313" key="1">
    <source>
        <dbReference type="EMBL" id="KAL0938064.1"/>
    </source>
</evidence>
<proteinExistence type="predicted"/>
<reference evidence="1 2" key="1">
    <citation type="journal article" date="2020" name="Phytopathology">
        <title>Genome Sequence Resources of Colletotrichum truncatum, C. plurivorum, C. musicola, and C. sojae: Four Species Pathogenic to Soybean (Glycine max).</title>
        <authorList>
            <person name="Rogerio F."/>
            <person name="Boufleur T.R."/>
            <person name="Ciampi-Guillardi M."/>
            <person name="Sukno S.A."/>
            <person name="Thon M.R."/>
            <person name="Massola Junior N.S."/>
            <person name="Baroncelli R."/>
        </authorList>
    </citation>
    <scope>NUCLEOTIDE SEQUENCE [LARGE SCALE GENOMIC DNA]</scope>
    <source>
        <strain evidence="1 2">CMES1059</strain>
    </source>
</reference>
<sequence length="1503" mass="166174">MAVMKKFIYLLPFAAFLANGVHADGGDDFSNNLISDLSPLLALFGERVTMQFMSQAMGWADDIILAMAPVGIITLLVSAIRVGGFQWLKAVIGRARENLAVAEQELMSSTSKEVCELWNSQEVVRSMGSASDSVAEFICLLPPATPDDTGSSTKSSDKSLSDNFKILVMDLEKAKKNYLNHVNKHEENSQSRNSATSNLKQSRDEESSIATSPNDLIIVQNKSADAPNISLNSPPRQRDVELRLVAAAGIMLQLGVLVYSGFSIFHPTLSFPKDERTIEKYTFVCFAIGTFVLSLGLLLCSHVVEDSTHEDRYQPAGKEVRLIWLQRTKTVSDQIFGSFALFAMGERQLILTSCRSHRLTEEDERWKLGVKTLVGTILGLCGYIVQFIGLRGMHWSVSVCQLGATLLMVGLKALVRRGLGSSLRSNKLDSGFELDWFAIALRDKGLELLRSEPKSEKDMAMKIETEHWLLKIPKPHEQPNQREPSKEAFKEPSKAQMVMQTRRDLKKLASWSGPAPAEAVAVARAIEITMRSLFDFLDGTFTWSLTTLDNEEIKFEVVKKDGKWNSSAEDIEAALSLWLFSAHRHKCKESHNQDKTHASASKTAKSHSPRIEASASDVTLRFLGPNTESLRRDLAWWMPSKAVRFVAATESSSGEAFDNYKVVGYGPVHYDASEGANGKIMFNINELDELDNNAELGSNGAEETKGGKDQQASFLATKSYKPLKLLFAQEMFSAFLWSITREKSVQEQPVENEADITPNDISKSENWQVFTLKNTKLSKMAQEIYDTGLGTPEEVYLSIIPPLSVNDRLPRTNAIISLTQQEALRHEKLQQWQQVAEVYLWLFRKAKTFPAESDFVAKATAVLFECHRQVVSAAELAEHENKDTPIYQHLKRLASHIAEELKSASRKFRSSLMGLYKLQGRDWQDDSAPPLGFHKLAWDDEDEEELAIQLKKLKFTDLHKFVAIDRDRDIRIEKFGIGVNLRDIHDWTTLHYAAKEGNTDIISSLLEFDGDPNAPDLLGWTPLHYACHYGNTPAARRLLLGGANVNVQGRDGIAPLHCAVMEGRGETVKMLVGSGASIDVLDASRKTPLLWAAHGGHAAVMEILIEKANTDAADKHGRTVSHLAALGGHDTAVDCLIIHSKLDANARDLSSRTPLHSAAMLGHEDVVSWLVAVQGVDKNAKDIGGQMPLHLAARTRMKDVVEMLIDEGADKEASDQHGHTPLHLAAEAGIEDVVEMLIEKGNNKKALDNYGRTPLHLASRVGVVKVVEMLVEKGADKEALDDYGQTPLHLAIRAGIKDVAEMLIEKGSNMEASDDYGQTPLHLSTRAGMKDVVEMLIQKGANKEASADYGRTPLYLAARAGIEGIVEMLIEKGADKEASDQYGQKPLHIATIYGEADVIAILLREGAKIDARDRDGRTPLHMSAEYNGSFDAATKLIEKGADKEAQDNQGQTPLHRAVQFGSRRIISLLLEANANNRAQDNNGKTPQDLTFEFENNKAVSSLR</sequence>
<dbReference type="Proteomes" id="UP000805649">
    <property type="component" value="Unassembled WGS sequence"/>
</dbReference>
<accession>A0ACC3Z1W7</accession>
<keyword evidence="2" id="KW-1185">Reference proteome</keyword>